<dbReference type="PROSITE" id="PS50885">
    <property type="entry name" value="HAMP"/>
    <property type="match status" value="1"/>
</dbReference>
<keyword evidence="8" id="KW-1185">Reference proteome</keyword>
<dbReference type="GO" id="GO:0016020">
    <property type="term" value="C:membrane"/>
    <property type="evidence" value="ECO:0007669"/>
    <property type="project" value="UniProtKB-SubCell"/>
</dbReference>
<dbReference type="Gene3D" id="6.10.340.10">
    <property type="match status" value="1"/>
</dbReference>
<name>A0A419T7U7_9FIRM</name>
<evidence type="ECO:0000256" key="2">
    <source>
        <dbReference type="ARBA" id="ARBA00022553"/>
    </source>
</evidence>
<protein>
    <recommendedName>
        <fullName evidence="6">HAMP domain-containing protein</fullName>
    </recommendedName>
</protein>
<dbReference type="SUPFAM" id="SSF55874">
    <property type="entry name" value="ATPase domain of HSP90 chaperone/DNA topoisomerase II/histidine kinase"/>
    <property type="match status" value="1"/>
</dbReference>
<dbReference type="SMART" id="SM00387">
    <property type="entry name" value="HATPase_c"/>
    <property type="match status" value="1"/>
</dbReference>
<evidence type="ECO:0000256" key="1">
    <source>
        <dbReference type="ARBA" id="ARBA00004370"/>
    </source>
</evidence>
<dbReference type="Proteomes" id="UP000284277">
    <property type="component" value="Unassembled WGS sequence"/>
</dbReference>
<comment type="subcellular location">
    <subcellularLocation>
        <location evidence="1">Membrane</location>
    </subcellularLocation>
</comment>
<dbReference type="InterPro" id="IPR003660">
    <property type="entry name" value="HAMP_dom"/>
</dbReference>
<dbReference type="PANTHER" id="PTHR34220">
    <property type="entry name" value="SENSOR HISTIDINE KINASE YPDA"/>
    <property type="match status" value="1"/>
</dbReference>
<organism evidence="7 8">
    <name type="scientific">Lacrimispora algidixylanolytica</name>
    <dbReference type="NCBI Taxonomy" id="94868"/>
    <lineage>
        <taxon>Bacteria</taxon>
        <taxon>Bacillati</taxon>
        <taxon>Bacillota</taxon>
        <taxon>Clostridia</taxon>
        <taxon>Lachnospirales</taxon>
        <taxon>Lachnospiraceae</taxon>
        <taxon>Lacrimispora</taxon>
    </lineage>
</organism>
<dbReference type="Gene3D" id="3.30.565.10">
    <property type="entry name" value="Histidine kinase-like ATPase, C-terminal domain"/>
    <property type="match status" value="1"/>
</dbReference>
<dbReference type="GO" id="GO:0000155">
    <property type="term" value="F:phosphorelay sensor kinase activity"/>
    <property type="evidence" value="ECO:0007669"/>
    <property type="project" value="InterPro"/>
</dbReference>
<dbReference type="Pfam" id="PF02518">
    <property type="entry name" value="HATPase_c"/>
    <property type="match status" value="1"/>
</dbReference>
<comment type="caution">
    <text evidence="7">The sequence shown here is derived from an EMBL/GenBank/DDBJ whole genome shotgun (WGS) entry which is preliminary data.</text>
</comment>
<evidence type="ECO:0000259" key="6">
    <source>
        <dbReference type="PROSITE" id="PS50885"/>
    </source>
</evidence>
<dbReference type="SMART" id="SM00304">
    <property type="entry name" value="HAMP"/>
    <property type="match status" value="1"/>
</dbReference>
<keyword evidence="5" id="KW-0812">Transmembrane</keyword>
<keyword evidence="5" id="KW-1133">Transmembrane helix</keyword>
<dbReference type="InterPro" id="IPR050640">
    <property type="entry name" value="Bact_2-comp_sensor_kinase"/>
</dbReference>
<dbReference type="Pfam" id="PF06580">
    <property type="entry name" value="His_kinase"/>
    <property type="match status" value="1"/>
</dbReference>
<keyword evidence="4" id="KW-0418">Kinase</keyword>
<keyword evidence="3" id="KW-0808">Transferase</keyword>
<evidence type="ECO:0000313" key="7">
    <source>
        <dbReference type="EMBL" id="RKD33634.1"/>
    </source>
</evidence>
<proteinExistence type="predicted"/>
<evidence type="ECO:0000256" key="5">
    <source>
        <dbReference type="SAM" id="Phobius"/>
    </source>
</evidence>
<reference evidence="7 8" key="1">
    <citation type="submission" date="2016-08" db="EMBL/GenBank/DDBJ databases">
        <title>A new outlook on sporulation: Clostridium algidixylanolyticum.</title>
        <authorList>
            <person name="Poppleton D.I."/>
            <person name="Gribaldo S."/>
        </authorList>
    </citation>
    <scope>NUCLEOTIDE SEQUENCE [LARGE SCALE GENOMIC DNA]</scope>
    <source>
        <strain evidence="7 8">SPL73</strain>
    </source>
</reference>
<keyword evidence="5" id="KW-0472">Membrane</keyword>
<feature type="transmembrane region" description="Helical" evidence="5">
    <location>
        <begin position="292"/>
        <end position="312"/>
    </location>
</feature>
<dbReference type="OrthoDB" id="9809348at2"/>
<dbReference type="InterPro" id="IPR003594">
    <property type="entry name" value="HATPase_dom"/>
</dbReference>
<evidence type="ECO:0000256" key="3">
    <source>
        <dbReference type="ARBA" id="ARBA00022679"/>
    </source>
</evidence>
<dbReference type="InterPro" id="IPR010559">
    <property type="entry name" value="Sig_transdc_His_kin_internal"/>
</dbReference>
<dbReference type="EMBL" id="MCIA01000006">
    <property type="protein sequence ID" value="RKD33634.1"/>
    <property type="molecule type" value="Genomic_DNA"/>
</dbReference>
<feature type="domain" description="HAMP" evidence="6">
    <location>
        <begin position="314"/>
        <end position="366"/>
    </location>
</feature>
<gene>
    <name evidence="7" type="ORF">BET01_13960</name>
</gene>
<evidence type="ECO:0000256" key="4">
    <source>
        <dbReference type="ARBA" id="ARBA00022777"/>
    </source>
</evidence>
<accession>A0A419T7U7</accession>
<evidence type="ECO:0000313" key="8">
    <source>
        <dbReference type="Proteomes" id="UP000284277"/>
    </source>
</evidence>
<dbReference type="AlphaFoldDB" id="A0A419T7U7"/>
<dbReference type="PANTHER" id="PTHR34220:SF7">
    <property type="entry name" value="SENSOR HISTIDINE KINASE YPDA"/>
    <property type="match status" value="1"/>
</dbReference>
<sequence length="599" mass="69323">MSIKKIFTAITRIKVQKQLSIIFFIAIFIPVMSIGNYLVYNTRSLLFRHYEDQSHSDNLRVKSLLLDLTSNIQIKAESLSSDKELIQLLSTVYASPTEGTREIENYKGFVTLLSQDMAIQRISIYTQNNSMPESKYIHQITSDLQKEDWFEQAYTTVTPFWTIEDVSDNFDNHSLMLCLHTRIFLPQINSFAILNLTVSNNHIKNRIENSSLNTVLWLNEGEIFYCSNKQTMDQSLKTYASGPDGYYLGKINLPEQKVIGCVSSLSTTYSNDLFYLASLNENGYPYMNKITGLYLGILMLILFVTSAFIYTYSRYFSHRIITLRETMHNASQGNYNIIDTFHGEDEISEAFADLNVMIQDILRKETSVYEAQIRTQQLANQQQQMEFKMLSSQINPHFLYNTLETIRMRSLKAGNLDVANAVKLLGKSMRYVLENTTNSFITLAKELDYIDTYLSIQKLRFHDSINYSLKTSPQIDLNEYQIMPLLLQPIVENGVLHGLKEMEQGGRIIIHIIKKEKKLYIDIFDNGCGMTPEEIAKMYQNIDKLHRESSKRIGLYNIYQRIQLYYGKNFGFQVKSKKHWGTLVTMVLPAQECIRGMEE</sequence>
<dbReference type="InterPro" id="IPR036890">
    <property type="entry name" value="HATPase_C_sf"/>
</dbReference>
<feature type="transmembrane region" description="Helical" evidence="5">
    <location>
        <begin position="21"/>
        <end position="40"/>
    </location>
</feature>
<keyword evidence="2" id="KW-0597">Phosphoprotein</keyword>
<dbReference type="RefSeq" id="WP_158584985.1">
    <property type="nucleotide sequence ID" value="NZ_MCIA01000006.1"/>
</dbReference>